<dbReference type="GO" id="GO:0000786">
    <property type="term" value="C:nucleosome"/>
    <property type="evidence" value="ECO:0007669"/>
    <property type="project" value="InterPro"/>
</dbReference>
<dbReference type="GO" id="GO:0030261">
    <property type="term" value="P:chromosome condensation"/>
    <property type="evidence" value="ECO:0007669"/>
    <property type="project" value="TreeGrafter"/>
</dbReference>
<feature type="compositionally biased region" description="Basic residues" evidence="8">
    <location>
        <begin position="171"/>
        <end position="190"/>
    </location>
</feature>
<dbReference type="AlphaFoldDB" id="Q5MM85"/>
<evidence type="ECO:0000256" key="8">
    <source>
        <dbReference type="SAM" id="MobiDB-lite"/>
    </source>
</evidence>
<name>Q5MM85_AEDAE</name>
<reference evidence="10" key="1">
    <citation type="submission" date="2004-08" db="EMBL/GenBank/DDBJ databases">
        <title>Complementing the sialome of the adult female Aedes aegypti mosquito.</title>
        <authorList>
            <person name="Chandra P.K."/>
            <person name="Wikel S.K."/>
        </authorList>
    </citation>
    <scope>NUCLEOTIDE SEQUENCE</scope>
    <source>
        <tissue evidence="10">Salivary glands</tissue>
    </source>
</reference>
<dbReference type="InterPro" id="IPR005819">
    <property type="entry name" value="H1/H5"/>
</dbReference>
<protein>
    <submittedName>
        <fullName evidence="10">Histone H1 gamma-like protein</fullName>
    </submittedName>
</protein>
<dbReference type="VEuPathDB" id="VectorBase:AAEL011906"/>
<dbReference type="Gene3D" id="1.10.10.10">
    <property type="entry name" value="Winged helix-like DNA-binding domain superfamily/Winged helix DNA-binding domain"/>
    <property type="match status" value="1"/>
</dbReference>
<dbReference type="SMART" id="SM00526">
    <property type="entry name" value="H15"/>
    <property type="match status" value="1"/>
</dbReference>
<evidence type="ECO:0000256" key="7">
    <source>
        <dbReference type="RuleBase" id="RU003894"/>
    </source>
</evidence>
<dbReference type="PROSITE" id="PS51504">
    <property type="entry name" value="H15"/>
    <property type="match status" value="1"/>
</dbReference>
<accession>Q5MM85</accession>
<evidence type="ECO:0000256" key="6">
    <source>
        <dbReference type="ARBA" id="ARBA00023242"/>
    </source>
</evidence>
<dbReference type="EMBL" id="AY736003">
    <property type="protein sequence ID" value="AAW21997.1"/>
    <property type="molecule type" value="mRNA"/>
</dbReference>
<dbReference type="GO" id="GO:0006334">
    <property type="term" value="P:nucleosome assembly"/>
    <property type="evidence" value="ECO:0007669"/>
    <property type="project" value="InterPro"/>
</dbReference>
<feature type="region of interest" description="Disordered" evidence="8">
    <location>
        <begin position="1"/>
        <end position="39"/>
    </location>
</feature>
<comment type="similarity">
    <text evidence="7">Belongs to the histone H1/H5 family.</text>
</comment>
<proteinExistence type="evidence at transcript level"/>
<dbReference type="GO" id="GO:0031492">
    <property type="term" value="F:nucleosomal DNA binding"/>
    <property type="evidence" value="ECO:0007669"/>
    <property type="project" value="TreeGrafter"/>
</dbReference>
<evidence type="ECO:0000256" key="1">
    <source>
        <dbReference type="ARBA" id="ARBA00002809"/>
    </source>
</evidence>
<dbReference type="GO" id="GO:0005634">
    <property type="term" value="C:nucleus"/>
    <property type="evidence" value="ECO:0007669"/>
    <property type="project" value="UniProtKB-SubCell"/>
</dbReference>
<feature type="domain" description="H15" evidence="9">
    <location>
        <begin position="35"/>
        <end position="109"/>
    </location>
</feature>
<dbReference type="PANTHER" id="PTHR11467:SF20">
    <property type="entry name" value="H15 DOMAIN-CONTAINING PROTEIN-RELATED"/>
    <property type="match status" value="1"/>
</dbReference>
<keyword evidence="4 7" id="KW-0158">Chromosome</keyword>
<dbReference type="Pfam" id="PF00538">
    <property type="entry name" value="Linker_histone"/>
    <property type="match status" value="1"/>
</dbReference>
<evidence type="ECO:0000313" key="10">
    <source>
        <dbReference type="EMBL" id="AAW21997.1"/>
    </source>
</evidence>
<dbReference type="GO" id="GO:0030527">
    <property type="term" value="F:structural constituent of chromatin"/>
    <property type="evidence" value="ECO:0007669"/>
    <property type="project" value="InterPro"/>
</dbReference>
<dbReference type="PANTHER" id="PTHR11467">
    <property type="entry name" value="HISTONE H1"/>
    <property type="match status" value="1"/>
</dbReference>
<dbReference type="GO" id="GO:0003690">
    <property type="term" value="F:double-stranded DNA binding"/>
    <property type="evidence" value="ECO:0007669"/>
    <property type="project" value="TreeGrafter"/>
</dbReference>
<dbReference type="InterPro" id="IPR005818">
    <property type="entry name" value="Histone_H1/H5_H15"/>
</dbReference>
<evidence type="ECO:0000259" key="9">
    <source>
        <dbReference type="PROSITE" id="PS51504"/>
    </source>
</evidence>
<keyword evidence="5 7" id="KW-0238">DNA-binding</keyword>
<dbReference type="SUPFAM" id="SSF46785">
    <property type="entry name" value="Winged helix' DNA-binding domain"/>
    <property type="match status" value="1"/>
</dbReference>
<sequence>MADVALHPAHVAHGTSPKKAKAASKGEKKAKKPSTHPPVNDMVVAALNALKERHGTSLQAVKKYIGANYNCDLTKLSPFIKKALKSGVAKGALVQTKGTGASGSFKLKVKPKAASGEKAKKKASGGEKKKAAKKPGKKLTAGVAKPKKAKTSPARAGGAKKKATGAGLKQKSTKHSKSVAKKPKAPKPKKASGASKKPRQEVRWISASLPTGFLHGMLREGILHFFFLINNQSLSQDLPETSFLPKELEGKFSLGMGVFRGRKTNLENERKAWGNLGGF</sequence>
<dbReference type="InterPro" id="IPR036388">
    <property type="entry name" value="WH-like_DNA-bd_sf"/>
</dbReference>
<evidence type="ECO:0000256" key="3">
    <source>
        <dbReference type="ARBA" id="ARBA00004286"/>
    </source>
</evidence>
<feature type="region of interest" description="Disordered" evidence="8">
    <location>
        <begin position="99"/>
        <end position="200"/>
    </location>
</feature>
<organism evidence="10">
    <name type="scientific">Aedes aegypti</name>
    <name type="common">Yellowfever mosquito</name>
    <name type="synonym">Culex aegypti</name>
    <dbReference type="NCBI Taxonomy" id="7159"/>
    <lineage>
        <taxon>Eukaryota</taxon>
        <taxon>Metazoa</taxon>
        <taxon>Ecdysozoa</taxon>
        <taxon>Arthropoda</taxon>
        <taxon>Hexapoda</taxon>
        <taxon>Insecta</taxon>
        <taxon>Pterygota</taxon>
        <taxon>Neoptera</taxon>
        <taxon>Endopterygota</taxon>
        <taxon>Diptera</taxon>
        <taxon>Nematocera</taxon>
        <taxon>Culicoidea</taxon>
        <taxon>Culicidae</taxon>
        <taxon>Culicinae</taxon>
        <taxon>Aedini</taxon>
        <taxon>Aedes</taxon>
        <taxon>Stegomyia</taxon>
    </lineage>
</organism>
<keyword evidence="6 7" id="KW-0539">Nucleus</keyword>
<dbReference type="InterPro" id="IPR036390">
    <property type="entry name" value="WH_DNA-bd_sf"/>
</dbReference>
<evidence type="ECO:0000256" key="4">
    <source>
        <dbReference type="ARBA" id="ARBA00022454"/>
    </source>
</evidence>
<dbReference type="PRINTS" id="PR00624">
    <property type="entry name" value="HISTONEH5"/>
</dbReference>
<dbReference type="HOGENOM" id="CLU_052897_1_2_1"/>
<comment type="function">
    <text evidence="1">Histones H1 are necessary for the condensation of nucleosome chains into higher-order structures.</text>
</comment>
<evidence type="ECO:0000256" key="2">
    <source>
        <dbReference type="ARBA" id="ARBA00004123"/>
    </source>
</evidence>
<dbReference type="CDD" id="cd00073">
    <property type="entry name" value="H15"/>
    <property type="match status" value="1"/>
</dbReference>
<feature type="compositionally biased region" description="Basic residues" evidence="8">
    <location>
        <begin position="16"/>
        <end position="34"/>
    </location>
</feature>
<dbReference type="FunFam" id="1.10.10.10:FF:000140">
    <property type="entry name" value="Histone H1.0"/>
    <property type="match status" value="1"/>
</dbReference>
<dbReference type="GO" id="GO:0045910">
    <property type="term" value="P:negative regulation of DNA recombination"/>
    <property type="evidence" value="ECO:0007669"/>
    <property type="project" value="TreeGrafter"/>
</dbReference>
<evidence type="ECO:0000256" key="5">
    <source>
        <dbReference type="ARBA" id="ARBA00023125"/>
    </source>
</evidence>
<comment type="subcellular location">
    <subcellularLocation>
        <location evidence="3">Chromosome</location>
    </subcellularLocation>
    <subcellularLocation>
        <location evidence="2 7">Nucleus</location>
    </subcellularLocation>
</comment>